<sequence>MDSQPVEDPIEMAIDSPGRKTLVLGESDSDCDTGFDPQPIPAPAPPSPKPSSLLGKVKNKILEKRASSPKIKAEPLDKSKEAKTEEGEEHSKPCPDSQYRDELA</sequence>
<name>A0A9P1G7S0_9DINO</name>
<reference evidence="2" key="1">
    <citation type="submission" date="2022-10" db="EMBL/GenBank/DDBJ databases">
        <authorList>
            <person name="Chen Y."/>
            <person name="Dougan E. K."/>
            <person name="Chan C."/>
            <person name="Rhodes N."/>
            <person name="Thang M."/>
        </authorList>
    </citation>
    <scope>NUCLEOTIDE SEQUENCE</scope>
</reference>
<feature type="region of interest" description="Disordered" evidence="1">
    <location>
        <begin position="1"/>
        <end position="104"/>
    </location>
</feature>
<organism evidence="2">
    <name type="scientific">Cladocopium goreaui</name>
    <dbReference type="NCBI Taxonomy" id="2562237"/>
    <lineage>
        <taxon>Eukaryota</taxon>
        <taxon>Sar</taxon>
        <taxon>Alveolata</taxon>
        <taxon>Dinophyceae</taxon>
        <taxon>Suessiales</taxon>
        <taxon>Symbiodiniaceae</taxon>
        <taxon>Cladocopium</taxon>
    </lineage>
</organism>
<protein>
    <submittedName>
        <fullName evidence="2">Uncharacterized protein</fullName>
    </submittedName>
</protein>
<evidence type="ECO:0000313" key="4">
    <source>
        <dbReference type="Proteomes" id="UP001152797"/>
    </source>
</evidence>
<feature type="compositionally biased region" description="Pro residues" evidence="1">
    <location>
        <begin position="38"/>
        <end position="49"/>
    </location>
</feature>
<feature type="compositionally biased region" description="Basic and acidic residues" evidence="1">
    <location>
        <begin position="60"/>
        <end position="104"/>
    </location>
</feature>
<proteinExistence type="predicted"/>
<dbReference type="EMBL" id="CAMXCT010003229">
    <property type="protein sequence ID" value="CAI4003218.1"/>
    <property type="molecule type" value="Genomic_DNA"/>
</dbReference>
<dbReference type="Proteomes" id="UP001152797">
    <property type="component" value="Unassembled WGS sequence"/>
</dbReference>
<keyword evidence="4" id="KW-1185">Reference proteome</keyword>
<reference evidence="3" key="2">
    <citation type="submission" date="2024-04" db="EMBL/GenBank/DDBJ databases">
        <authorList>
            <person name="Chen Y."/>
            <person name="Shah S."/>
            <person name="Dougan E. K."/>
            <person name="Thang M."/>
            <person name="Chan C."/>
        </authorList>
    </citation>
    <scope>NUCLEOTIDE SEQUENCE [LARGE SCALE GENOMIC DNA]</scope>
</reference>
<accession>A0A9P1G7S0</accession>
<gene>
    <name evidence="2" type="ORF">C1SCF055_LOCUS29105</name>
</gene>
<evidence type="ECO:0000256" key="1">
    <source>
        <dbReference type="SAM" id="MobiDB-lite"/>
    </source>
</evidence>
<evidence type="ECO:0000313" key="2">
    <source>
        <dbReference type="EMBL" id="CAI4003218.1"/>
    </source>
</evidence>
<evidence type="ECO:0000313" key="3">
    <source>
        <dbReference type="EMBL" id="CAL1156593.1"/>
    </source>
</evidence>
<dbReference type="EMBL" id="CAMXCT030003229">
    <property type="protein sequence ID" value="CAL4790530.1"/>
    <property type="molecule type" value="Genomic_DNA"/>
</dbReference>
<dbReference type="EMBL" id="CAMXCT020003229">
    <property type="protein sequence ID" value="CAL1156593.1"/>
    <property type="molecule type" value="Genomic_DNA"/>
</dbReference>
<dbReference type="AlphaFoldDB" id="A0A9P1G7S0"/>
<comment type="caution">
    <text evidence="2">The sequence shown here is derived from an EMBL/GenBank/DDBJ whole genome shotgun (WGS) entry which is preliminary data.</text>
</comment>